<organism evidence="1 2">
    <name type="scientific">Bacillus pumilus</name>
    <name type="common">Bacillus mesentericus</name>
    <dbReference type="NCBI Taxonomy" id="1408"/>
    <lineage>
        <taxon>Bacteria</taxon>
        <taxon>Bacillati</taxon>
        <taxon>Bacillota</taxon>
        <taxon>Bacilli</taxon>
        <taxon>Bacillales</taxon>
        <taxon>Bacillaceae</taxon>
        <taxon>Bacillus</taxon>
    </lineage>
</organism>
<proteinExistence type="predicted"/>
<dbReference type="EMBL" id="CP027116">
    <property type="protein sequence ID" value="AVM24233.1"/>
    <property type="molecule type" value="Genomic_DNA"/>
</dbReference>
<name>A0AAD0HN17_BACPU</name>
<protein>
    <submittedName>
        <fullName evidence="1">Uncharacterized protein</fullName>
    </submittedName>
</protein>
<evidence type="ECO:0000313" key="2">
    <source>
        <dbReference type="Proteomes" id="UP000264960"/>
    </source>
</evidence>
<sequence length="92" mass="10838">MKFNILEEEKMRELGFTDHAKTRWYLCKRLRDKITFNLTISKKSLKGKIDVLDELCLQPYPYETMQNEASSIVKEGVEEIIDKLKKEGVIVE</sequence>
<evidence type="ECO:0000313" key="1">
    <source>
        <dbReference type="EMBL" id="AVM24233.1"/>
    </source>
</evidence>
<dbReference type="AlphaFoldDB" id="A0AAD0HN17"/>
<dbReference type="Proteomes" id="UP000264960">
    <property type="component" value="Chromosome"/>
</dbReference>
<dbReference type="RefSeq" id="WP_117730664.1">
    <property type="nucleotide sequence ID" value="NZ_CP027116.1"/>
</dbReference>
<gene>
    <name evidence="1" type="ORF">C5695_10430</name>
</gene>
<reference evidence="1 2" key="1">
    <citation type="submission" date="2018-02" db="EMBL/GenBank/DDBJ databases">
        <title>The complete genome of two Bacillus pumilus strains from Cuatro Cienegas, Coahuila, Mexico.</title>
        <authorList>
            <person name="Zarza E."/>
            <person name="Alcaraz L.D."/>
            <person name="Aguilar-Salinas B."/>
            <person name="Islas A."/>
            <person name="Olmedo-Alvarez G."/>
        </authorList>
    </citation>
    <scope>NUCLEOTIDE SEQUENCE [LARGE SCALE GENOMIC DNA]</scope>
    <source>
        <strain evidence="1 2">145</strain>
    </source>
</reference>
<accession>A0AAD0HN17</accession>